<dbReference type="AlphaFoldDB" id="A0A5C6EP88"/>
<reference evidence="3 4" key="1">
    <citation type="submission" date="2019-02" db="EMBL/GenBank/DDBJ databases">
        <title>Deep-cultivation of Planctomycetes and their phenomic and genomic characterization uncovers novel biology.</title>
        <authorList>
            <person name="Wiegand S."/>
            <person name="Jogler M."/>
            <person name="Boedeker C."/>
            <person name="Pinto D."/>
            <person name="Vollmers J."/>
            <person name="Rivas-Marin E."/>
            <person name="Kohn T."/>
            <person name="Peeters S.H."/>
            <person name="Heuer A."/>
            <person name="Rast P."/>
            <person name="Oberbeckmann S."/>
            <person name="Bunk B."/>
            <person name="Jeske O."/>
            <person name="Meyerdierks A."/>
            <person name="Storesund J.E."/>
            <person name="Kallscheuer N."/>
            <person name="Luecker S."/>
            <person name="Lage O.M."/>
            <person name="Pohl T."/>
            <person name="Merkel B.J."/>
            <person name="Hornburger P."/>
            <person name="Mueller R.-W."/>
            <person name="Bruemmer F."/>
            <person name="Labrenz M."/>
            <person name="Spormann A.M."/>
            <person name="Op Den Camp H."/>
            <person name="Overmann J."/>
            <person name="Amann R."/>
            <person name="Jetten M.S.M."/>
            <person name="Mascher T."/>
            <person name="Medema M.H."/>
            <person name="Devos D.P."/>
            <person name="Kaster A.-K."/>
            <person name="Ovreas L."/>
            <person name="Rohde M."/>
            <person name="Galperin M.Y."/>
            <person name="Jogler C."/>
        </authorList>
    </citation>
    <scope>NUCLEOTIDE SEQUENCE [LARGE SCALE GENOMIC DNA]</scope>
    <source>
        <strain evidence="3 4">Poly59</strain>
    </source>
</reference>
<dbReference type="EMBL" id="SJPX01000004">
    <property type="protein sequence ID" value="TWU49827.1"/>
    <property type="molecule type" value="Genomic_DNA"/>
</dbReference>
<accession>A0A5C6EP88</accession>
<keyword evidence="4" id="KW-1185">Reference proteome</keyword>
<comment type="caution">
    <text evidence="3">The sequence shown here is derived from an EMBL/GenBank/DDBJ whole genome shotgun (WGS) entry which is preliminary data.</text>
</comment>
<dbReference type="Pfam" id="PF01979">
    <property type="entry name" value="Amidohydro_1"/>
    <property type="match status" value="1"/>
</dbReference>
<evidence type="ECO:0000313" key="3">
    <source>
        <dbReference type="EMBL" id="TWU49827.1"/>
    </source>
</evidence>
<dbReference type="InterPro" id="IPR032466">
    <property type="entry name" value="Metal_Hydrolase"/>
</dbReference>
<dbReference type="PANTHER" id="PTHR43135:SF3">
    <property type="entry name" value="ALPHA-D-RIBOSE 1-METHYLPHOSPHONATE 5-TRIPHOSPHATE DIPHOSPHATASE"/>
    <property type="match status" value="1"/>
</dbReference>
<name>A0A5C6EP88_9BACT</name>
<sequence length="445" mass="47933" precursor="true">MKRMIPMMASLAIATGSLATGSLTTGLLATLLVASDQIPGPKQTQPILIQDATIHRVDEPTIQKGSVLFDDGKIVAVGKTVDSPDNCIVVDGTGKHVYPGLIESMTDLGLREILSVDESVDSRERGDRNPNVRSWVAVNPDSELIPVARAGGVLIAHVSPGGSFVRGQTSVMQLDGWMTSEMNLLAPAGLSVNWESMQPSDKDAAKVAEKRDEKLAELDDWFDQATRYGEARAAGTIAVATDLRLESLLPVIKGERPLFVEANRQSTIESAVAYAVGRKIRLVICGGYDAAECADLLKRFDIPVIVAGTYRLPLRRGDAYDAPYTLPERLWKAGVKFAICGEGPGYPGGSSNARNLPYHAANAVAYGLDRDEAIRAITLSAATILGVDQQIGSVTAGKDATLILCDGDVLETETHVSKAWIQGRTVDLTSRHTMLFEKYKQKYQQ</sequence>
<dbReference type="InterPro" id="IPR011059">
    <property type="entry name" value="Metal-dep_hydrolase_composite"/>
</dbReference>
<keyword evidence="1" id="KW-0732">Signal</keyword>
<evidence type="ECO:0000256" key="1">
    <source>
        <dbReference type="SAM" id="SignalP"/>
    </source>
</evidence>
<feature type="chain" id="PRO_5022779657" evidence="1">
    <location>
        <begin position="20"/>
        <end position="445"/>
    </location>
</feature>
<evidence type="ECO:0000259" key="2">
    <source>
        <dbReference type="Pfam" id="PF01979"/>
    </source>
</evidence>
<feature type="signal peptide" evidence="1">
    <location>
        <begin position="1"/>
        <end position="19"/>
    </location>
</feature>
<dbReference type="Gene3D" id="2.30.40.10">
    <property type="entry name" value="Urease, subunit C, domain 1"/>
    <property type="match status" value="1"/>
</dbReference>
<organism evidence="3 4">
    <name type="scientific">Rubripirellula reticaptiva</name>
    <dbReference type="NCBI Taxonomy" id="2528013"/>
    <lineage>
        <taxon>Bacteria</taxon>
        <taxon>Pseudomonadati</taxon>
        <taxon>Planctomycetota</taxon>
        <taxon>Planctomycetia</taxon>
        <taxon>Pirellulales</taxon>
        <taxon>Pirellulaceae</taxon>
        <taxon>Rubripirellula</taxon>
    </lineage>
</organism>
<dbReference type="RefSeq" id="WP_246151812.1">
    <property type="nucleotide sequence ID" value="NZ_SJPX01000004.1"/>
</dbReference>
<dbReference type="PANTHER" id="PTHR43135">
    <property type="entry name" value="ALPHA-D-RIBOSE 1-METHYLPHOSPHONATE 5-TRIPHOSPHATE DIPHOSPHATASE"/>
    <property type="match status" value="1"/>
</dbReference>
<protein>
    <submittedName>
        <fullName evidence="3">Imidazolonepropionase</fullName>
    </submittedName>
</protein>
<dbReference type="Gene3D" id="3.20.20.140">
    <property type="entry name" value="Metal-dependent hydrolases"/>
    <property type="match status" value="1"/>
</dbReference>
<dbReference type="Proteomes" id="UP000317977">
    <property type="component" value="Unassembled WGS sequence"/>
</dbReference>
<dbReference type="SUPFAM" id="SSF51556">
    <property type="entry name" value="Metallo-dependent hydrolases"/>
    <property type="match status" value="1"/>
</dbReference>
<dbReference type="GO" id="GO:0016810">
    <property type="term" value="F:hydrolase activity, acting on carbon-nitrogen (but not peptide) bonds"/>
    <property type="evidence" value="ECO:0007669"/>
    <property type="project" value="InterPro"/>
</dbReference>
<dbReference type="InterPro" id="IPR006680">
    <property type="entry name" value="Amidohydro-rel"/>
</dbReference>
<dbReference type="InterPro" id="IPR051781">
    <property type="entry name" value="Metallo-dep_Hydrolase"/>
</dbReference>
<gene>
    <name evidence="3" type="ORF">Poly59_44520</name>
</gene>
<dbReference type="SUPFAM" id="SSF51338">
    <property type="entry name" value="Composite domain of metallo-dependent hydrolases"/>
    <property type="match status" value="1"/>
</dbReference>
<evidence type="ECO:0000313" key="4">
    <source>
        <dbReference type="Proteomes" id="UP000317977"/>
    </source>
</evidence>
<proteinExistence type="predicted"/>
<feature type="domain" description="Amidohydrolase-related" evidence="2">
    <location>
        <begin position="328"/>
        <end position="425"/>
    </location>
</feature>